<evidence type="ECO:0000256" key="1">
    <source>
        <dbReference type="SAM" id="MobiDB-lite"/>
    </source>
</evidence>
<name>A0A4D8R012_AZOBR</name>
<organism evidence="2 3">
    <name type="scientific">Azospirillum brasilense</name>
    <dbReference type="NCBI Taxonomy" id="192"/>
    <lineage>
        <taxon>Bacteria</taxon>
        <taxon>Pseudomonadati</taxon>
        <taxon>Pseudomonadota</taxon>
        <taxon>Alphaproteobacteria</taxon>
        <taxon>Rhodospirillales</taxon>
        <taxon>Azospirillaceae</taxon>
        <taxon>Azospirillum</taxon>
    </lineage>
</organism>
<reference evidence="2 3" key="1">
    <citation type="submission" date="2018-09" db="EMBL/GenBank/DDBJ databases">
        <title>Whole genome based analysis of evolution and adaptive divergence in Indian and Brazilian strains of Azospirillum brasilense.</title>
        <authorList>
            <person name="Singh C."/>
            <person name="Tripathi A.K."/>
        </authorList>
    </citation>
    <scope>NUCLEOTIDE SEQUENCE [LARGE SCALE GENOMIC DNA]</scope>
    <source>
        <strain evidence="2 3">MTCC4038</strain>
        <plasmid evidence="2 3">p3</plasmid>
    </source>
</reference>
<sequence>MNHESFFIENVTRANCPRNGVFERDALEAEAAPNHPAGQSHLAFIALSPLGRGWPEGPVRGLRMAICPAKAHPPHPNPLPSGERELVIAPPSRGEPLCEQTHPLTET</sequence>
<evidence type="ECO:0000313" key="3">
    <source>
        <dbReference type="Proteomes" id="UP000298774"/>
    </source>
</evidence>
<dbReference type="EMBL" id="CP032342">
    <property type="protein sequence ID" value="QCO12599.1"/>
    <property type="molecule type" value="Genomic_DNA"/>
</dbReference>
<proteinExistence type="predicted"/>
<dbReference type="Proteomes" id="UP000298774">
    <property type="component" value="Plasmid p3"/>
</dbReference>
<dbReference type="AlphaFoldDB" id="A0A4D8R012"/>
<geneLocation type="plasmid" evidence="2 3">
    <name>p3</name>
</geneLocation>
<keyword evidence="2" id="KW-0614">Plasmid</keyword>
<gene>
    <name evidence="2" type="ORF">D3868_26525</name>
</gene>
<feature type="region of interest" description="Disordered" evidence="1">
    <location>
        <begin position="72"/>
        <end position="107"/>
    </location>
</feature>
<protein>
    <submittedName>
        <fullName evidence="2">Uncharacterized protein</fullName>
    </submittedName>
</protein>
<accession>A0A4D8R012</accession>
<evidence type="ECO:0000313" key="2">
    <source>
        <dbReference type="EMBL" id="QCO12599.1"/>
    </source>
</evidence>